<dbReference type="PRINTS" id="PR00598">
    <property type="entry name" value="HTHMARR"/>
</dbReference>
<organism evidence="2 3">
    <name type="scientific">Curtobacterium flaccumfaciens</name>
    <dbReference type="NCBI Taxonomy" id="2035"/>
    <lineage>
        <taxon>Bacteria</taxon>
        <taxon>Bacillati</taxon>
        <taxon>Actinomycetota</taxon>
        <taxon>Actinomycetes</taxon>
        <taxon>Micrococcales</taxon>
        <taxon>Microbacteriaceae</taxon>
        <taxon>Curtobacterium</taxon>
    </lineage>
</organism>
<dbReference type="SMART" id="SM00347">
    <property type="entry name" value="HTH_MARR"/>
    <property type="match status" value="1"/>
</dbReference>
<dbReference type="GO" id="GO:0006950">
    <property type="term" value="P:response to stress"/>
    <property type="evidence" value="ECO:0007669"/>
    <property type="project" value="TreeGrafter"/>
</dbReference>
<gene>
    <name evidence="2" type="ORF">EDF64_101388</name>
</gene>
<dbReference type="EMBL" id="SNVW01000001">
    <property type="protein sequence ID" value="TDN46522.1"/>
    <property type="molecule type" value="Genomic_DNA"/>
</dbReference>
<evidence type="ECO:0000313" key="2">
    <source>
        <dbReference type="EMBL" id="TDN46522.1"/>
    </source>
</evidence>
<evidence type="ECO:0000259" key="1">
    <source>
        <dbReference type="PROSITE" id="PS50995"/>
    </source>
</evidence>
<accession>A0A4V3BLJ4</accession>
<sequence>MSEIDLTAAITRLEAAMGALRGRLRERLGVSGTDLTVLQFVARAEAAERKVRVKDLASHLGLSGPAVTGTVDRLEQAGHLSRVPNPDDGRSRFIELTPETQRAYASAMDSTNEHLHELLSSFSDRETAKYVKVIDRVVTALEHGAPTP</sequence>
<dbReference type="OrthoDB" id="8966183at2"/>
<dbReference type="Pfam" id="PF12802">
    <property type="entry name" value="MarR_2"/>
    <property type="match status" value="1"/>
</dbReference>
<dbReference type="Proteomes" id="UP000295764">
    <property type="component" value="Unassembled WGS sequence"/>
</dbReference>
<reference evidence="2 3" key="1">
    <citation type="submission" date="2019-03" db="EMBL/GenBank/DDBJ databases">
        <title>Genomic analyses of the natural microbiome of Caenorhabditis elegans.</title>
        <authorList>
            <person name="Samuel B."/>
        </authorList>
    </citation>
    <scope>NUCLEOTIDE SEQUENCE [LARGE SCALE GENOMIC DNA]</scope>
    <source>
        <strain evidence="2 3">JUb65</strain>
    </source>
</reference>
<dbReference type="AlphaFoldDB" id="A0A4V3BLJ4"/>
<keyword evidence="2" id="KW-0238">DNA-binding</keyword>
<name>A0A4V3BLJ4_9MICO</name>
<dbReference type="PANTHER" id="PTHR33164:SF43">
    <property type="entry name" value="HTH-TYPE TRANSCRIPTIONAL REPRESSOR YETL"/>
    <property type="match status" value="1"/>
</dbReference>
<dbReference type="InterPro" id="IPR039422">
    <property type="entry name" value="MarR/SlyA-like"/>
</dbReference>
<dbReference type="InterPro" id="IPR036388">
    <property type="entry name" value="WH-like_DNA-bd_sf"/>
</dbReference>
<dbReference type="Gene3D" id="1.10.10.10">
    <property type="entry name" value="Winged helix-like DNA-binding domain superfamily/Winged helix DNA-binding domain"/>
    <property type="match status" value="1"/>
</dbReference>
<protein>
    <submittedName>
        <fullName evidence="2">DNA-binding MarR family transcriptional regulator</fullName>
    </submittedName>
</protein>
<dbReference type="InterPro" id="IPR000835">
    <property type="entry name" value="HTH_MarR-typ"/>
</dbReference>
<evidence type="ECO:0000313" key="3">
    <source>
        <dbReference type="Proteomes" id="UP000295764"/>
    </source>
</evidence>
<dbReference type="GO" id="GO:0003677">
    <property type="term" value="F:DNA binding"/>
    <property type="evidence" value="ECO:0007669"/>
    <property type="project" value="UniProtKB-KW"/>
</dbReference>
<proteinExistence type="predicted"/>
<dbReference type="SUPFAM" id="SSF46785">
    <property type="entry name" value="Winged helix' DNA-binding domain"/>
    <property type="match status" value="1"/>
</dbReference>
<dbReference type="InterPro" id="IPR036390">
    <property type="entry name" value="WH_DNA-bd_sf"/>
</dbReference>
<dbReference type="PANTHER" id="PTHR33164">
    <property type="entry name" value="TRANSCRIPTIONAL REGULATOR, MARR FAMILY"/>
    <property type="match status" value="1"/>
</dbReference>
<dbReference type="RefSeq" id="WP_133518389.1">
    <property type="nucleotide sequence ID" value="NZ_SNVW01000001.1"/>
</dbReference>
<dbReference type="PROSITE" id="PS50995">
    <property type="entry name" value="HTH_MARR_2"/>
    <property type="match status" value="1"/>
</dbReference>
<feature type="domain" description="HTH marR-type" evidence="1">
    <location>
        <begin position="3"/>
        <end position="139"/>
    </location>
</feature>
<comment type="caution">
    <text evidence="2">The sequence shown here is derived from an EMBL/GenBank/DDBJ whole genome shotgun (WGS) entry which is preliminary data.</text>
</comment>
<dbReference type="GO" id="GO:0003700">
    <property type="term" value="F:DNA-binding transcription factor activity"/>
    <property type="evidence" value="ECO:0007669"/>
    <property type="project" value="InterPro"/>
</dbReference>